<organism evidence="1">
    <name type="scientific">Octopus bimaculoides</name>
    <name type="common">California two-spotted octopus</name>
    <dbReference type="NCBI Taxonomy" id="37653"/>
    <lineage>
        <taxon>Eukaryota</taxon>
        <taxon>Metazoa</taxon>
        <taxon>Spiralia</taxon>
        <taxon>Lophotrochozoa</taxon>
        <taxon>Mollusca</taxon>
        <taxon>Cephalopoda</taxon>
        <taxon>Coleoidea</taxon>
        <taxon>Octopodiformes</taxon>
        <taxon>Octopoda</taxon>
        <taxon>Incirrata</taxon>
        <taxon>Octopodidae</taxon>
        <taxon>Octopus</taxon>
    </lineage>
</organism>
<reference evidence="1" key="1">
    <citation type="submission" date="2015-07" db="EMBL/GenBank/DDBJ databases">
        <title>MeaNS - Measles Nucleotide Surveillance Program.</title>
        <authorList>
            <person name="Tran T."/>
            <person name="Druce J."/>
        </authorList>
    </citation>
    <scope>NUCLEOTIDE SEQUENCE</scope>
    <source>
        <strain evidence="1">UCB-OBI-ISO-001</strain>
        <tissue evidence="1">Gonad</tissue>
    </source>
</reference>
<accession>A0A0L8GCK6</accession>
<gene>
    <name evidence="1" type="ORF">OCBIM_22035667mg</name>
</gene>
<evidence type="ECO:0000313" key="1">
    <source>
        <dbReference type="EMBL" id="KOF74761.1"/>
    </source>
</evidence>
<sequence length="73" mass="8504">MSKYIYKSSSVLSIYFIYLKFQADSHIQFTEFISKNKIPPHTHTKKNPKRPSARLASLQSTTIHFFSTLFASF</sequence>
<dbReference type="EMBL" id="KQ422496">
    <property type="protein sequence ID" value="KOF74761.1"/>
    <property type="molecule type" value="Genomic_DNA"/>
</dbReference>
<protein>
    <submittedName>
        <fullName evidence="1">Uncharacterized protein</fullName>
    </submittedName>
</protein>
<name>A0A0L8GCK6_OCTBM</name>
<dbReference type="AlphaFoldDB" id="A0A0L8GCK6"/>
<proteinExistence type="predicted"/>